<keyword evidence="3" id="KW-1185">Reference proteome</keyword>
<evidence type="ECO:0000313" key="3">
    <source>
        <dbReference type="Proteomes" id="UP000295083"/>
    </source>
</evidence>
<protein>
    <submittedName>
        <fullName evidence="2">Uncharacterized protein</fullName>
    </submittedName>
</protein>
<keyword evidence="1" id="KW-0732">Signal</keyword>
<dbReference type="EMBL" id="QAPG01000018">
    <property type="protein sequence ID" value="TDZ38225.1"/>
    <property type="molecule type" value="Genomic_DNA"/>
</dbReference>
<dbReference type="Proteomes" id="UP000295083">
    <property type="component" value="Unassembled WGS sequence"/>
</dbReference>
<comment type="caution">
    <text evidence="2">The sequence shown here is derived from an EMBL/GenBank/DDBJ whole genome shotgun (WGS) entry which is preliminary data.</text>
</comment>
<reference evidence="2 3" key="1">
    <citation type="submission" date="2018-11" db="EMBL/GenBank/DDBJ databases">
        <title>Genome sequence and assembly of Colletotrichum spinosum.</title>
        <authorList>
            <person name="Gan P."/>
            <person name="Shirasu K."/>
        </authorList>
    </citation>
    <scope>NUCLEOTIDE SEQUENCE [LARGE SCALE GENOMIC DNA]</scope>
    <source>
        <strain evidence="2 3">CBS 515.97</strain>
    </source>
</reference>
<evidence type="ECO:0000256" key="1">
    <source>
        <dbReference type="SAM" id="SignalP"/>
    </source>
</evidence>
<dbReference type="AlphaFoldDB" id="A0A4R8QQZ8"/>
<organism evidence="2 3">
    <name type="scientific">Colletotrichum spinosum</name>
    <dbReference type="NCBI Taxonomy" id="1347390"/>
    <lineage>
        <taxon>Eukaryota</taxon>
        <taxon>Fungi</taxon>
        <taxon>Dikarya</taxon>
        <taxon>Ascomycota</taxon>
        <taxon>Pezizomycotina</taxon>
        <taxon>Sordariomycetes</taxon>
        <taxon>Hypocreomycetidae</taxon>
        <taxon>Glomerellales</taxon>
        <taxon>Glomerellaceae</taxon>
        <taxon>Colletotrichum</taxon>
        <taxon>Colletotrichum orbiculare species complex</taxon>
    </lineage>
</organism>
<gene>
    <name evidence="2" type="ORF">C8035_v006841</name>
</gene>
<accession>A0A4R8QQZ8</accession>
<feature type="signal peptide" evidence="1">
    <location>
        <begin position="1"/>
        <end position="22"/>
    </location>
</feature>
<evidence type="ECO:0000313" key="2">
    <source>
        <dbReference type="EMBL" id="TDZ38225.1"/>
    </source>
</evidence>
<proteinExistence type="predicted"/>
<feature type="chain" id="PRO_5020502132" evidence="1">
    <location>
        <begin position="23"/>
        <end position="55"/>
    </location>
</feature>
<sequence>MKANFLSIAMAALAVLAQQAYACTVAGTSECPQNCGGFADNICHLPGGYCKCEPY</sequence>
<name>A0A4R8QQZ8_9PEZI</name>